<evidence type="ECO:0000313" key="1">
    <source>
        <dbReference type="EMBL" id="CAH2296580.1"/>
    </source>
</evidence>
<name>A0AAD1SDL7_PELCU</name>
<protein>
    <submittedName>
        <fullName evidence="1">Uncharacterized protein</fullName>
    </submittedName>
</protein>
<accession>A0AAD1SDL7</accession>
<reference evidence="1" key="1">
    <citation type="submission" date="2022-03" db="EMBL/GenBank/DDBJ databases">
        <authorList>
            <person name="Alioto T."/>
            <person name="Alioto T."/>
            <person name="Gomez Garrido J."/>
        </authorList>
    </citation>
    <scope>NUCLEOTIDE SEQUENCE</scope>
</reference>
<proteinExistence type="predicted"/>
<feature type="non-terminal residue" evidence="1">
    <location>
        <position position="50"/>
    </location>
</feature>
<dbReference type="Proteomes" id="UP001295444">
    <property type="component" value="Chromosome 05"/>
</dbReference>
<dbReference type="AlphaFoldDB" id="A0AAD1SDL7"/>
<feature type="non-terminal residue" evidence="1">
    <location>
        <position position="1"/>
    </location>
</feature>
<organism evidence="1 2">
    <name type="scientific">Pelobates cultripes</name>
    <name type="common">Western spadefoot toad</name>
    <dbReference type="NCBI Taxonomy" id="61616"/>
    <lineage>
        <taxon>Eukaryota</taxon>
        <taxon>Metazoa</taxon>
        <taxon>Chordata</taxon>
        <taxon>Craniata</taxon>
        <taxon>Vertebrata</taxon>
        <taxon>Euteleostomi</taxon>
        <taxon>Amphibia</taxon>
        <taxon>Batrachia</taxon>
        <taxon>Anura</taxon>
        <taxon>Pelobatoidea</taxon>
        <taxon>Pelobatidae</taxon>
        <taxon>Pelobates</taxon>
    </lineage>
</organism>
<gene>
    <name evidence="1" type="ORF">PECUL_23A034407</name>
</gene>
<evidence type="ECO:0000313" key="2">
    <source>
        <dbReference type="Proteomes" id="UP001295444"/>
    </source>
</evidence>
<dbReference type="EMBL" id="OW240916">
    <property type="protein sequence ID" value="CAH2296580.1"/>
    <property type="molecule type" value="Genomic_DNA"/>
</dbReference>
<keyword evidence="2" id="KW-1185">Reference proteome</keyword>
<sequence length="50" mass="5586">TGRRVRRKAKAYQDYRALDTALYSAALSLTAQPAPTDWDTMGRKSQRTAA</sequence>